<dbReference type="AlphaFoldDB" id="A1WWR4"/>
<keyword evidence="2" id="KW-0315">Glutamine amidotransferase</keyword>
<sequence>MRSEHNTTYAETVWVIKTGRTLPPLRWQGDFEDWIGAGLGGTPWRTVDATDGPASLPDPLRSAGIIVTGSPAMVSHREPWSEAAAEWLSRAAHADIPILGICYGHQLLAHALGGRAGPNPRGREIGTVSVQRLAPAGDDPLFAHLPERFPAHVTHEESVLELPEGAVTLAANDHDAYQAFRWGRHAWGVQFHPEFDTAITRGYIFQRRPDLRREGFTPLALYRGVEATPEATGLLKRFAGYATAWAR</sequence>
<name>A1WWR4_HALHL</name>
<dbReference type="PANTHER" id="PTHR42695:SF5">
    <property type="entry name" value="GLUTAMINE AMIDOTRANSFERASE YLR126C-RELATED"/>
    <property type="match status" value="1"/>
</dbReference>
<dbReference type="SUPFAM" id="SSF52317">
    <property type="entry name" value="Class I glutamine amidotransferase-like"/>
    <property type="match status" value="1"/>
</dbReference>
<protein>
    <submittedName>
        <fullName evidence="2">Glutamine amidotransferase class-I</fullName>
    </submittedName>
</protein>
<dbReference type="OrthoDB" id="9813383at2"/>
<dbReference type="PANTHER" id="PTHR42695">
    <property type="entry name" value="GLUTAMINE AMIDOTRANSFERASE YLR126C-RELATED"/>
    <property type="match status" value="1"/>
</dbReference>
<evidence type="ECO:0000259" key="1">
    <source>
        <dbReference type="Pfam" id="PF00117"/>
    </source>
</evidence>
<dbReference type="GO" id="GO:0005829">
    <property type="term" value="C:cytosol"/>
    <property type="evidence" value="ECO:0007669"/>
    <property type="project" value="TreeGrafter"/>
</dbReference>
<dbReference type="HOGENOM" id="CLU_054974_4_1_6"/>
<dbReference type="CDD" id="cd01741">
    <property type="entry name" value="GATase1_1"/>
    <property type="match status" value="1"/>
</dbReference>
<reference evidence="3" key="1">
    <citation type="submission" date="2006-12" db="EMBL/GenBank/DDBJ databases">
        <title>Complete sequence of Halorhodospira halophila SL1.</title>
        <authorList>
            <consortium name="US DOE Joint Genome Institute"/>
            <person name="Copeland A."/>
            <person name="Lucas S."/>
            <person name="Lapidus A."/>
            <person name="Barry K."/>
            <person name="Detter J.C."/>
            <person name="Glavina del Rio T."/>
            <person name="Hammon N."/>
            <person name="Israni S."/>
            <person name="Dalin E."/>
            <person name="Tice H."/>
            <person name="Pitluck S."/>
            <person name="Saunders E."/>
            <person name="Brettin T."/>
            <person name="Bruce D."/>
            <person name="Han C."/>
            <person name="Tapia R."/>
            <person name="Schmutz J."/>
            <person name="Larimer F."/>
            <person name="Land M."/>
            <person name="Hauser L."/>
            <person name="Kyrpides N."/>
            <person name="Mikhailova N."/>
            <person name="Hoff W."/>
            <person name="Richardson P."/>
        </authorList>
    </citation>
    <scope>NUCLEOTIDE SEQUENCE [LARGE SCALE GENOMIC DNA]</scope>
    <source>
        <strain evidence="3">DSM 244 / SL1</strain>
    </source>
</reference>
<proteinExistence type="predicted"/>
<gene>
    <name evidence="2" type="ordered locus">Hhal_1359</name>
</gene>
<dbReference type="GO" id="GO:0016740">
    <property type="term" value="F:transferase activity"/>
    <property type="evidence" value="ECO:0007669"/>
    <property type="project" value="UniProtKB-KW"/>
</dbReference>
<dbReference type="eggNOG" id="COG0518">
    <property type="taxonomic scope" value="Bacteria"/>
</dbReference>
<dbReference type="InterPro" id="IPR017926">
    <property type="entry name" value="GATASE"/>
</dbReference>
<keyword evidence="2" id="KW-0808">Transferase</keyword>
<organism evidence="2 3">
    <name type="scientific">Halorhodospira halophila (strain DSM 244 / SL1)</name>
    <name type="common">Ectothiorhodospira halophila (strain DSM 244 / SL1)</name>
    <dbReference type="NCBI Taxonomy" id="349124"/>
    <lineage>
        <taxon>Bacteria</taxon>
        <taxon>Pseudomonadati</taxon>
        <taxon>Pseudomonadota</taxon>
        <taxon>Gammaproteobacteria</taxon>
        <taxon>Chromatiales</taxon>
        <taxon>Ectothiorhodospiraceae</taxon>
        <taxon>Halorhodospira</taxon>
    </lineage>
</organism>
<dbReference type="STRING" id="349124.Hhal_1359"/>
<dbReference type="RefSeq" id="WP_011814148.1">
    <property type="nucleotide sequence ID" value="NC_008789.1"/>
</dbReference>
<reference evidence="2 3" key="2">
    <citation type="journal article" date="2013" name="Stand. Genomic Sci.">
        <title>Complete genome sequence of Halorhodospira halophila SL1.</title>
        <authorList>
            <person name="Challacombe J.F."/>
            <person name="Majid S."/>
            <person name="Deole R."/>
            <person name="Brettin T.S."/>
            <person name="Bruce D."/>
            <person name="Delano S.F."/>
            <person name="Detter J.C."/>
            <person name="Gleasner C.D."/>
            <person name="Han C.S."/>
            <person name="Misra M."/>
            <person name="Reitenga K.G."/>
            <person name="Mikhailova N."/>
            <person name="Woyke T."/>
            <person name="Pitluck S."/>
            <person name="Nolan M."/>
            <person name="Land M.L."/>
            <person name="Saunders E."/>
            <person name="Tapia R."/>
            <person name="Lapidus A."/>
            <person name="Ivanova N."/>
            <person name="Hoff W.D."/>
        </authorList>
    </citation>
    <scope>NUCLEOTIDE SEQUENCE [LARGE SCALE GENOMIC DNA]</scope>
    <source>
        <strain evidence="3">DSM 244 / SL1</strain>
    </source>
</reference>
<evidence type="ECO:0000313" key="3">
    <source>
        <dbReference type="Proteomes" id="UP000000647"/>
    </source>
</evidence>
<dbReference type="KEGG" id="hha:Hhal_1359"/>
<dbReference type="NCBIfam" id="NF006562">
    <property type="entry name" value="PRK09065.1"/>
    <property type="match status" value="1"/>
</dbReference>
<dbReference type="Proteomes" id="UP000000647">
    <property type="component" value="Chromosome"/>
</dbReference>
<dbReference type="Gene3D" id="3.40.50.880">
    <property type="match status" value="1"/>
</dbReference>
<dbReference type="EMBL" id="CP000544">
    <property type="protein sequence ID" value="ABM62126.1"/>
    <property type="molecule type" value="Genomic_DNA"/>
</dbReference>
<dbReference type="InterPro" id="IPR029062">
    <property type="entry name" value="Class_I_gatase-like"/>
</dbReference>
<accession>A1WWR4</accession>
<dbReference type="PROSITE" id="PS51273">
    <property type="entry name" value="GATASE_TYPE_1"/>
    <property type="match status" value="1"/>
</dbReference>
<evidence type="ECO:0000313" key="2">
    <source>
        <dbReference type="EMBL" id="ABM62126.1"/>
    </source>
</evidence>
<dbReference type="InterPro" id="IPR044992">
    <property type="entry name" value="ChyE-like"/>
</dbReference>
<feature type="domain" description="Glutamine amidotransferase" evidence="1">
    <location>
        <begin position="62"/>
        <end position="198"/>
    </location>
</feature>
<keyword evidence="3" id="KW-1185">Reference proteome</keyword>
<dbReference type="Pfam" id="PF00117">
    <property type="entry name" value="GATase"/>
    <property type="match status" value="1"/>
</dbReference>